<proteinExistence type="predicted"/>
<feature type="non-terminal residue" evidence="2">
    <location>
        <position position="1"/>
    </location>
</feature>
<evidence type="ECO:0000313" key="2">
    <source>
        <dbReference type="EMBL" id="CAG8687498.1"/>
    </source>
</evidence>
<gene>
    <name evidence="2" type="ORF">AMORRO_LOCUS11492</name>
</gene>
<evidence type="ECO:0000256" key="1">
    <source>
        <dbReference type="SAM" id="MobiDB-lite"/>
    </source>
</evidence>
<comment type="caution">
    <text evidence="2">The sequence shown here is derived from an EMBL/GenBank/DDBJ whole genome shotgun (WGS) entry which is preliminary data.</text>
</comment>
<feature type="region of interest" description="Disordered" evidence="1">
    <location>
        <begin position="30"/>
        <end position="65"/>
    </location>
</feature>
<dbReference type="Proteomes" id="UP000789342">
    <property type="component" value="Unassembled WGS sequence"/>
</dbReference>
<dbReference type="EMBL" id="CAJVPV010014709">
    <property type="protein sequence ID" value="CAG8687498.1"/>
    <property type="molecule type" value="Genomic_DNA"/>
</dbReference>
<sequence>AFLYRSEICPKPKREGKRKQWNVISFDKPNDELARNAKPKKSVRTTSKLPTPTLSPPTLKNETSLSELAENSPILDLDMFADWEGFLYPSPDLSAYSDGESSSPEIDEYNFNLEINSPLQTFDNFNSPTLTEEQFIDTLVNSPVQIEEHQLFDSLINSPIQIEEQLLIDSLANIKDNPLTTVFNNQLGIFNPEYLNTEIFSNDLYNNQLISSSLLDDSSTSLDSNNSYYF</sequence>
<name>A0A9N9ERZ6_9GLOM</name>
<dbReference type="AlphaFoldDB" id="A0A9N9ERZ6"/>
<accession>A0A9N9ERZ6</accession>
<evidence type="ECO:0000313" key="3">
    <source>
        <dbReference type="Proteomes" id="UP000789342"/>
    </source>
</evidence>
<organism evidence="2 3">
    <name type="scientific">Acaulospora morrowiae</name>
    <dbReference type="NCBI Taxonomy" id="94023"/>
    <lineage>
        <taxon>Eukaryota</taxon>
        <taxon>Fungi</taxon>
        <taxon>Fungi incertae sedis</taxon>
        <taxon>Mucoromycota</taxon>
        <taxon>Glomeromycotina</taxon>
        <taxon>Glomeromycetes</taxon>
        <taxon>Diversisporales</taxon>
        <taxon>Acaulosporaceae</taxon>
        <taxon>Acaulospora</taxon>
    </lineage>
</organism>
<reference evidence="2" key="1">
    <citation type="submission" date="2021-06" db="EMBL/GenBank/DDBJ databases">
        <authorList>
            <person name="Kallberg Y."/>
            <person name="Tangrot J."/>
            <person name="Rosling A."/>
        </authorList>
    </citation>
    <scope>NUCLEOTIDE SEQUENCE</scope>
    <source>
        <strain evidence="2">CL551</strain>
    </source>
</reference>
<keyword evidence="3" id="KW-1185">Reference proteome</keyword>
<protein>
    <submittedName>
        <fullName evidence="2">4703_t:CDS:1</fullName>
    </submittedName>
</protein>
<dbReference type="OrthoDB" id="2373005at2759"/>
<feature type="compositionally biased region" description="Low complexity" evidence="1">
    <location>
        <begin position="45"/>
        <end position="60"/>
    </location>
</feature>